<feature type="compositionally biased region" description="Polar residues" evidence="1">
    <location>
        <begin position="185"/>
        <end position="204"/>
    </location>
</feature>
<dbReference type="Proteomes" id="UP000887563">
    <property type="component" value="Unplaced"/>
</dbReference>
<dbReference type="WBParaSite" id="Minc3s01661g25430">
    <property type="protein sequence ID" value="Minc3s01661g25430"/>
    <property type="gene ID" value="Minc3s01661g25430"/>
</dbReference>
<dbReference type="PANTHER" id="PTHR33568:SF3">
    <property type="entry name" value="DNA-DIRECTED DNA POLYMERASE"/>
    <property type="match status" value="1"/>
</dbReference>
<accession>A0A914MD21</accession>
<sequence length="216" mass="24873">MKRKYRGGWVVGQNKVEQIKVTTKYPIGHPKVHILNKDVYWTTSTDNKFELSILKVFVIPPKKIDVAVLPMKLDGDERLLFTLCAACARKYPTGDVLPNYNCSHTDLQRGWVSTCTSFELNVALDEGYVVTKLFRVLEYINSDDKLFAPYISEFMAQKIHSSGFDSSIKGSEEKETKVKRKRRNSSMSARSFWNQHQQEQNGCEQRQEDTIKINAQ</sequence>
<reference evidence="3" key="1">
    <citation type="submission" date="2022-11" db="UniProtKB">
        <authorList>
            <consortium name="WormBaseParasite"/>
        </authorList>
    </citation>
    <scope>IDENTIFICATION</scope>
</reference>
<dbReference type="PANTHER" id="PTHR33568">
    <property type="entry name" value="DNA POLYMERASE"/>
    <property type="match status" value="1"/>
</dbReference>
<name>A0A914MD21_MELIC</name>
<feature type="compositionally biased region" description="Basic and acidic residues" evidence="1">
    <location>
        <begin position="205"/>
        <end position="216"/>
    </location>
</feature>
<proteinExistence type="predicted"/>
<keyword evidence="2" id="KW-1185">Reference proteome</keyword>
<evidence type="ECO:0000313" key="3">
    <source>
        <dbReference type="WBParaSite" id="Minc3s01661g25430"/>
    </source>
</evidence>
<organism evidence="2 3">
    <name type="scientific">Meloidogyne incognita</name>
    <name type="common">Southern root-knot nematode worm</name>
    <name type="synonym">Oxyuris incognita</name>
    <dbReference type="NCBI Taxonomy" id="6306"/>
    <lineage>
        <taxon>Eukaryota</taxon>
        <taxon>Metazoa</taxon>
        <taxon>Ecdysozoa</taxon>
        <taxon>Nematoda</taxon>
        <taxon>Chromadorea</taxon>
        <taxon>Rhabditida</taxon>
        <taxon>Tylenchina</taxon>
        <taxon>Tylenchomorpha</taxon>
        <taxon>Tylenchoidea</taxon>
        <taxon>Meloidogynidae</taxon>
        <taxon>Meloidogyninae</taxon>
        <taxon>Meloidogyne</taxon>
        <taxon>Meloidogyne incognita group</taxon>
    </lineage>
</organism>
<evidence type="ECO:0000256" key="1">
    <source>
        <dbReference type="SAM" id="MobiDB-lite"/>
    </source>
</evidence>
<evidence type="ECO:0000313" key="2">
    <source>
        <dbReference type="Proteomes" id="UP000887563"/>
    </source>
</evidence>
<protein>
    <submittedName>
        <fullName evidence="3">Uncharacterized protein</fullName>
    </submittedName>
</protein>
<dbReference type="AlphaFoldDB" id="A0A914MD21"/>
<feature type="region of interest" description="Disordered" evidence="1">
    <location>
        <begin position="164"/>
        <end position="216"/>
    </location>
</feature>